<keyword evidence="4" id="KW-0802">TPR repeat</keyword>
<dbReference type="SUPFAM" id="SSF54534">
    <property type="entry name" value="FKBP-like"/>
    <property type="match status" value="1"/>
</dbReference>
<dbReference type="InterPro" id="IPR046357">
    <property type="entry name" value="PPIase_dom_sf"/>
</dbReference>
<dbReference type="AlphaFoldDB" id="A0A1X2GE46"/>
<dbReference type="Proteomes" id="UP000242146">
    <property type="component" value="Unassembled WGS sequence"/>
</dbReference>
<dbReference type="SUPFAM" id="SSF48452">
    <property type="entry name" value="TPR-like"/>
    <property type="match status" value="1"/>
</dbReference>
<dbReference type="EC" id="5.2.1.8" evidence="2 7"/>
<dbReference type="STRING" id="101127.A0A1X2GE46"/>
<gene>
    <name evidence="9" type="ORF">DM01DRAFT_1408609</name>
</gene>
<dbReference type="Gene3D" id="3.10.50.40">
    <property type="match status" value="1"/>
</dbReference>
<protein>
    <recommendedName>
        <fullName evidence="2 7">peptidylprolyl isomerase</fullName>
        <ecNumber evidence="2 7">5.2.1.8</ecNumber>
    </recommendedName>
</protein>
<keyword evidence="5 7" id="KW-0697">Rotamase</keyword>
<proteinExistence type="predicted"/>
<evidence type="ECO:0000259" key="8">
    <source>
        <dbReference type="PROSITE" id="PS50059"/>
    </source>
</evidence>
<dbReference type="EMBL" id="MCGT01000020">
    <property type="protein sequence ID" value="ORX51660.1"/>
    <property type="molecule type" value="Genomic_DNA"/>
</dbReference>
<dbReference type="GO" id="GO:0003755">
    <property type="term" value="F:peptidyl-prolyl cis-trans isomerase activity"/>
    <property type="evidence" value="ECO:0007669"/>
    <property type="project" value="UniProtKB-KW"/>
</dbReference>
<dbReference type="Pfam" id="PF12895">
    <property type="entry name" value="ANAPC3"/>
    <property type="match status" value="1"/>
</dbReference>
<sequence>MLTGAQETEYIAVIDDGHVKKQILTPGISDVKPTKFSSVQIHYESFLFKSNKKFDSTYDRAMPKEAELSMGVFVKGLELALLTMTVGEEANIVCSYDYAYGEEGQYPLVPQKCKVRFQVKVLSTWEKVDRVHDQLNMAKAKKDEGNGYMKAGHVLNALYTYKAGRQYVIDLWACSFDELQESRALIVALSLNMAACYMKTAEWKTAQELLKYVIERDPRTTKAYYRLGQIAIQLEEYDQATDMIKEGLTEWIEDTEDRRILENMITTIEKEQQVALKSKTQVYRRMFN</sequence>
<evidence type="ECO:0000256" key="7">
    <source>
        <dbReference type="PROSITE-ProRule" id="PRU00277"/>
    </source>
</evidence>
<keyword evidence="3" id="KW-0677">Repeat</keyword>
<dbReference type="PROSITE" id="PS50059">
    <property type="entry name" value="FKBP_PPIASE"/>
    <property type="match status" value="1"/>
</dbReference>
<dbReference type="InterPro" id="IPR011990">
    <property type="entry name" value="TPR-like_helical_dom_sf"/>
</dbReference>
<comment type="catalytic activity">
    <reaction evidence="1 7">
        <text>[protein]-peptidylproline (omega=180) = [protein]-peptidylproline (omega=0)</text>
        <dbReference type="Rhea" id="RHEA:16237"/>
        <dbReference type="Rhea" id="RHEA-COMP:10747"/>
        <dbReference type="Rhea" id="RHEA-COMP:10748"/>
        <dbReference type="ChEBI" id="CHEBI:83833"/>
        <dbReference type="ChEBI" id="CHEBI:83834"/>
        <dbReference type="EC" id="5.2.1.8"/>
    </reaction>
</comment>
<evidence type="ECO:0000256" key="3">
    <source>
        <dbReference type="ARBA" id="ARBA00022737"/>
    </source>
</evidence>
<feature type="domain" description="PPIase FKBP-type" evidence="8">
    <location>
        <begin position="36"/>
        <end position="125"/>
    </location>
</feature>
<evidence type="ECO:0000313" key="9">
    <source>
        <dbReference type="EMBL" id="ORX51660.1"/>
    </source>
</evidence>
<dbReference type="OrthoDB" id="1902587at2759"/>
<dbReference type="Gene3D" id="1.25.40.10">
    <property type="entry name" value="Tetratricopeptide repeat domain"/>
    <property type="match status" value="1"/>
</dbReference>
<dbReference type="InterPro" id="IPR050754">
    <property type="entry name" value="FKBP4/5/8-like"/>
</dbReference>
<evidence type="ECO:0000256" key="5">
    <source>
        <dbReference type="ARBA" id="ARBA00023110"/>
    </source>
</evidence>
<dbReference type="SMART" id="SM00028">
    <property type="entry name" value="TPR"/>
    <property type="match status" value="2"/>
</dbReference>
<evidence type="ECO:0000256" key="6">
    <source>
        <dbReference type="ARBA" id="ARBA00023235"/>
    </source>
</evidence>
<reference evidence="9 10" key="1">
    <citation type="submission" date="2016-07" db="EMBL/GenBank/DDBJ databases">
        <title>Pervasive Adenine N6-methylation of Active Genes in Fungi.</title>
        <authorList>
            <consortium name="DOE Joint Genome Institute"/>
            <person name="Mondo S.J."/>
            <person name="Dannebaum R.O."/>
            <person name="Kuo R.C."/>
            <person name="Labutti K."/>
            <person name="Haridas S."/>
            <person name="Kuo A."/>
            <person name="Salamov A."/>
            <person name="Ahrendt S.R."/>
            <person name="Lipzen A."/>
            <person name="Sullivan W."/>
            <person name="Andreopoulos W.B."/>
            <person name="Clum A."/>
            <person name="Lindquist E."/>
            <person name="Daum C."/>
            <person name="Ramamoorthy G.K."/>
            <person name="Gryganskyi A."/>
            <person name="Culley D."/>
            <person name="Magnuson J.K."/>
            <person name="James T.Y."/>
            <person name="O'Malley M.A."/>
            <person name="Stajich J.E."/>
            <person name="Spatafora J.W."/>
            <person name="Visel A."/>
            <person name="Grigoriev I.V."/>
        </authorList>
    </citation>
    <scope>NUCLEOTIDE SEQUENCE [LARGE SCALE GENOMIC DNA]</scope>
    <source>
        <strain evidence="9 10">NRRL 3301</strain>
    </source>
</reference>
<organism evidence="9 10">
    <name type="scientific">Hesseltinella vesiculosa</name>
    <dbReference type="NCBI Taxonomy" id="101127"/>
    <lineage>
        <taxon>Eukaryota</taxon>
        <taxon>Fungi</taxon>
        <taxon>Fungi incertae sedis</taxon>
        <taxon>Mucoromycota</taxon>
        <taxon>Mucoromycotina</taxon>
        <taxon>Mucoromycetes</taxon>
        <taxon>Mucorales</taxon>
        <taxon>Cunninghamellaceae</taxon>
        <taxon>Hesseltinella</taxon>
    </lineage>
</organism>
<dbReference type="Pfam" id="PF00254">
    <property type="entry name" value="FKBP_C"/>
    <property type="match status" value="1"/>
</dbReference>
<keyword evidence="6 7" id="KW-0413">Isomerase</keyword>
<evidence type="ECO:0000256" key="4">
    <source>
        <dbReference type="ARBA" id="ARBA00022803"/>
    </source>
</evidence>
<evidence type="ECO:0000256" key="1">
    <source>
        <dbReference type="ARBA" id="ARBA00000971"/>
    </source>
</evidence>
<dbReference type="InterPro" id="IPR001179">
    <property type="entry name" value="PPIase_FKBP_dom"/>
</dbReference>
<evidence type="ECO:0000313" key="10">
    <source>
        <dbReference type="Proteomes" id="UP000242146"/>
    </source>
</evidence>
<dbReference type="InterPro" id="IPR019734">
    <property type="entry name" value="TPR_rpt"/>
</dbReference>
<evidence type="ECO:0000256" key="2">
    <source>
        <dbReference type="ARBA" id="ARBA00013194"/>
    </source>
</evidence>
<dbReference type="PANTHER" id="PTHR46512">
    <property type="entry name" value="PEPTIDYLPROLYL ISOMERASE"/>
    <property type="match status" value="1"/>
</dbReference>
<name>A0A1X2GE46_9FUNG</name>
<dbReference type="PANTHER" id="PTHR46512:SF9">
    <property type="entry name" value="PEPTIDYLPROLYL ISOMERASE"/>
    <property type="match status" value="1"/>
</dbReference>
<accession>A0A1X2GE46</accession>
<keyword evidence="10" id="KW-1185">Reference proteome</keyword>
<comment type="caution">
    <text evidence="9">The sequence shown here is derived from an EMBL/GenBank/DDBJ whole genome shotgun (WGS) entry which is preliminary data.</text>
</comment>